<reference evidence="2" key="1">
    <citation type="journal article" date="2023" name="G3 (Bethesda)">
        <title>Genome assembly and association tests identify interacting loci associated with vigor, precocity, and sex in interspecific pistachio rootstocks.</title>
        <authorList>
            <person name="Palmer W."/>
            <person name="Jacygrad E."/>
            <person name="Sagayaradj S."/>
            <person name="Cavanaugh K."/>
            <person name="Han R."/>
            <person name="Bertier L."/>
            <person name="Beede B."/>
            <person name="Kafkas S."/>
            <person name="Golino D."/>
            <person name="Preece J."/>
            <person name="Michelmore R."/>
        </authorList>
    </citation>
    <scope>NUCLEOTIDE SEQUENCE [LARGE SCALE GENOMIC DNA]</scope>
</reference>
<protein>
    <submittedName>
        <fullName evidence="1">Uncharacterized protein</fullName>
    </submittedName>
</protein>
<gene>
    <name evidence="1" type="ORF">Patl1_26207</name>
</gene>
<evidence type="ECO:0000313" key="2">
    <source>
        <dbReference type="Proteomes" id="UP001164250"/>
    </source>
</evidence>
<dbReference type="Proteomes" id="UP001164250">
    <property type="component" value="Chromosome 7"/>
</dbReference>
<dbReference type="EMBL" id="CM047903">
    <property type="protein sequence ID" value="KAJ0092872.1"/>
    <property type="molecule type" value="Genomic_DNA"/>
</dbReference>
<evidence type="ECO:0000313" key="1">
    <source>
        <dbReference type="EMBL" id="KAJ0092872.1"/>
    </source>
</evidence>
<name>A0ACC1B1W2_9ROSI</name>
<organism evidence="1 2">
    <name type="scientific">Pistacia atlantica</name>
    <dbReference type="NCBI Taxonomy" id="434234"/>
    <lineage>
        <taxon>Eukaryota</taxon>
        <taxon>Viridiplantae</taxon>
        <taxon>Streptophyta</taxon>
        <taxon>Embryophyta</taxon>
        <taxon>Tracheophyta</taxon>
        <taxon>Spermatophyta</taxon>
        <taxon>Magnoliopsida</taxon>
        <taxon>eudicotyledons</taxon>
        <taxon>Gunneridae</taxon>
        <taxon>Pentapetalae</taxon>
        <taxon>rosids</taxon>
        <taxon>malvids</taxon>
        <taxon>Sapindales</taxon>
        <taxon>Anacardiaceae</taxon>
        <taxon>Pistacia</taxon>
    </lineage>
</organism>
<sequence>MSIYVAYATRQIHATSDPKNLKRKFKFSPNQKSLPKISHLLLNQISLVPLNQISLPKLKLLSYQSPPPYHQHRGLSSSTTTCSSHSVCLFHQHSILYRTHTFRASTTIAVCPLTPPPLAVVHNEKITTLAGRVVACTLFQYDLQESLTEPRKGGGSVT</sequence>
<accession>A0ACC1B1W2</accession>
<keyword evidence="2" id="KW-1185">Reference proteome</keyword>
<proteinExistence type="predicted"/>
<comment type="caution">
    <text evidence="1">The sequence shown here is derived from an EMBL/GenBank/DDBJ whole genome shotgun (WGS) entry which is preliminary data.</text>
</comment>